<dbReference type="Pfam" id="PF02627">
    <property type="entry name" value="CMD"/>
    <property type="match status" value="1"/>
</dbReference>
<dbReference type="EC" id="3.1.1.24" evidence="3"/>
<dbReference type="GO" id="GO:0047575">
    <property type="term" value="F:4-carboxymuconolactone decarboxylase activity"/>
    <property type="evidence" value="ECO:0007669"/>
    <property type="project" value="UniProtKB-EC"/>
</dbReference>
<dbReference type="Pfam" id="PF00561">
    <property type="entry name" value="Abhydrolase_1"/>
    <property type="match status" value="1"/>
</dbReference>
<sequence>MTVPVLKAALLSESAADTSLPVLIVGASLGTSARMLWKEAAAALSGSFRVIGWDLPGHGHSPRPEERFTVVDLAEGVASLVTAMREHGELGDQPVFYAGDSLGGAVGLQLGIDYPDLFAGLGIICSAAKIGTEEGWLERAKTVAGMGTTTMVIGSGQRWFAPDFMERQPEVGSRLLHSLSETDDQGYVFCCEALAQFDVRDRLGEISAPLIAIAGQYDGVTTYEDAWAIASAVQDGSAEWVADAAHLVPAERPDRCAEILIRHFERAAGVAGSAASTPAATEGADHAMSDRLPGDPYDAGMAVRRQVLGDAHVDRATASITDTTAEFQEMITRYAWGTIWTRPGLPRTTRSAMVLTALIAHSHWEEFAMHVRAALRNGMTRDEIKEVILQSAIYCSVPSANSAFKVAQQVFAEPDLPDTVAGR</sequence>
<dbReference type="InterPro" id="IPR012788">
    <property type="entry name" value="Decarb_PcaC"/>
</dbReference>
<protein>
    <submittedName>
        <fullName evidence="3">3-oxoadipate enol-lactonase/4-carboxymuconolactone decarboxylase</fullName>
        <ecNumber evidence="3">3.1.1.24</ecNumber>
        <ecNumber evidence="3">4.1.1.44</ecNumber>
    </submittedName>
</protein>
<evidence type="ECO:0000259" key="1">
    <source>
        <dbReference type="Pfam" id="PF00561"/>
    </source>
</evidence>
<dbReference type="InterPro" id="IPR029058">
    <property type="entry name" value="AB_hydrolase_fold"/>
</dbReference>
<keyword evidence="3" id="KW-0456">Lyase</keyword>
<dbReference type="InterPro" id="IPR052512">
    <property type="entry name" value="4CMD/NDH-1_regulator"/>
</dbReference>
<dbReference type="PANTHER" id="PTHR33570:SF2">
    <property type="entry name" value="CARBOXYMUCONOLACTONE DECARBOXYLASE-LIKE DOMAIN-CONTAINING PROTEIN"/>
    <property type="match status" value="1"/>
</dbReference>
<dbReference type="SUPFAM" id="SSF69118">
    <property type="entry name" value="AhpD-like"/>
    <property type="match status" value="1"/>
</dbReference>
<feature type="domain" description="Carboxymuconolactone decarboxylase-like" evidence="2">
    <location>
        <begin position="326"/>
        <end position="408"/>
    </location>
</feature>
<dbReference type="InterPro" id="IPR000073">
    <property type="entry name" value="AB_hydrolase_1"/>
</dbReference>
<dbReference type="EMBL" id="JAAMOX010000001">
    <property type="protein sequence ID" value="NIH53220.1"/>
    <property type="molecule type" value="Genomic_DNA"/>
</dbReference>
<keyword evidence="4" id="KW-1185">Reference proteome</keyword>
<evidence type="ECO:0000313" key="3">
    <source>
        <dbReference type="EMBL" id="NIH53220.1"/>
    </source>
</evidence>
<accession>A0A7X5R049</accession>
<dbReference type="InterPro" id="IPR003779">
    <property type="entry name" value="CMD-like"/>
</dbReference>
<dbReference type="NCBIfam" id="TIGR02425">
    <property type="entry name" value="decarb_PcaC"/>
    <property type="match status" value="1"/>
</dbReference>
<dbReference type="GO" id="GO:0051920">
    <property type="term" value="F:peroxiredoxin activity"/>
    <property type="evidence" value="ECO:0007669"/>
    <property type="project" value="InterPro"/>
</dbReference>
<comment type="caution">
    <text evidence="3">The sequence shown here is derived from an EMBL/GenBank/DDBJ whole genome shotgun (WGS) entry which is preliminary data.</text>
</comment>
<dbReference type="PANTHER" id="PTHR33570">
    <property type="entry name" value="4-CARBOXYMUCONOLACTONE DECARBOXYLASE FAMILY PROTEIN"/>
    <property type="match status" value="1"/>
</dbReference>
<reference evidence="3 4" key="1">
    <citation type="submission" date="2020-02" db="EMBL/GenBank/DDBJ databases">
        <title>Sequencing the genomes of 1000 actinobacteria strains.</title>
        <authorList>
            <person name="Klenk H.-P."/>
        </authorList>
    </citation>
    <scope>NUCLEOTIDE SEQUENCE [LARGE SCALE GENOMIC DNA]</scope>
    <source>
        <strain evidence="3 4">DSM 27960</strain>
    </source>
</reference>
<evidence type="ECO:0000313" key="4">
    <source>
        <dbReference type="Proteomes" id="UP000541033"/>
    </source>
</evidence>
<dbReference type="SUPFAM" id="SSF53474">
    <property type="entry name" value="alpha/beta-Hydrolases"/>
    <property type="match status" value="1"/>
</dbReference>
<evidence type="ECO:0000259" key="2">
    <source>
        <dbReference type="Pfam" id="PF02627"/>
    </source>
</evidence>
<name>A0A7X5R049_9MICO</name>
<gene>
    <name evidence="3" type="ORF">FHX76_001088</name>
</gene>
<proteinExistence type="predicted"/>
<keyword evidence="3" id="KW-0378">Hydrolase</keyword>
<dbReference type="PRINTS" id="PR00111">
    <property type="entry name" value="ABHYDROLASE"/>
</dbReference>
<dbReference type="InterPro" id="IPR029032">
    <property type="entry name" value="AhpD-like"/>
</dbReference>
<feature type="domain" description="AB hydrolase-1" evidence="1">
    <location>
        <begin position="30"/>
        <end position="248"/>
    </location>
</feature>
<dbReference type="Gene3D" id="1.20.1290.10">
    <property type="entry name" value="AhpD-like"/>
    <property type="match status" value="1"/>
</dbReference>
<dbReference type="Gene3D" id="3.40.50.1820">
    <property type="entry name" value="alpha/beta hydrolase"/>
    <property type="match status" value="1"/>
</dbReference>
<dbReference type="GO" id="GO:0047570">
    <property type="term" value="F:3-oxoadipate enol-lactonase activity"/>
    <property type="evidence" value="ECO:0007669"/>
    <property type="project" value="UniProtKB-EC"/>
</dbReference>
<organism evidence="3 4">
    <name type="scientific">Lysinibacter cavernae</name>
    <dbReference type="NCBI Taxonomy" id="1640652"/>
    <lineage>
        <taxon>Bacteria</taxon>
        <taxon>Bacillati</taxon>
        <taxon>Actinomycetota</taxon>
        <taxon>Actinomycetes</taxon>
        <taxon>Micrococcales</taxon>
        <taxon>Microbacteriaceae</taxon>
        <taxon>Lysinibacter</taxon>
    </lineage>
</organism>
<dbReference type="Proteomes" id="UP000541033">
    <property type="component" value="Unassembled WGS sequence"/>
</dbReference>
<dbReference type="AlphaFoldDB" id="A0A7X5R049"/>
<dbReference type="EC" id="4.1.1.44" evidence="3"/>